<dbReference type="PANTHER" id="PTHR13316:SF0">
    <property type="entry name" value="ZINC FINGER CCHC DOMAIN-CONTAINING PROTEIN 8"/>
    <property type="match status" value="1"/>
</dbReference>
<gene>
    <name evidence="1" type="ORF">ACH5RR_014155</name>
</gene>
<dbReference type="EMBL" id="JBJUIK010000006">
    <property type="protein sequence ID" value="KAL3525783.1"/>
    <property type="molecule type" value="Genomic_DNA"/>
</dbReference>
<name>A0ABD3A7X1_9GENT</name>
<proteinExistence type="predicted"/>
<keyword evidence="2" id="KW-1185">Reference proteome</keyword>
<dbReference type="Proteomes" id="UP001630127">
    <property type="component" value="Unassembled WGS sequence"/>
</dbReference>
<protein>
    <submittedName>
        <fullName evidence="1">Uncharacterized protein</fullName>
    </submittedName>
</protein>
<organism evidence="1 2">
    <name type="scientific">Cinchona calisaya</name>
    <dbReference type="NCBI Taxonomy" id="153742"/>
    <lineage>
        <taxon>Eukaryota</taxon>
        <taxon>Viridiplantae</taxon>
        <taxon>Streptophyta</taxon>
        <taxon>Embryophyta</taxon>
        <taxon>Tracheophyta</taxon>
        <taxon>Spermatophyta</taxon>
        <taxon>Magnoliopsida</taxon>
        <taxon>eudicotyledons</taxon>
        <taxon>Gunneridae</taxon>
        <taxon>Pentapetalae</taxon>
        <taxon>asterids</taxon>
        <taxon>lamiids</taxon>
        <taxon>Gentianales</taxon>
        <taxon>Rubiaceae</taxon>
        <taxon>Cinchonoideae</taxon>
        <taxon>Cinchoneae</taxon>
        <taxon>Cinchona</taxon>
    </lineage>
</organism>
<dbReference type="AlphaFoldDB" id="A0ABD3A7X1"/>
<dbReference type="InterPro" id="IPR052115">
    <property type="entry name" value="NEXT_complex_subunit_ZCCHC8"/>
</dbReference>
<evidence type="ECO:0000313" key="2">
    <source>
        <dbReference type="Proteomes" id="UP001630127"/>
    </source>
</evidence>
<sequence>MSVKFPGVNAPIPENANEKCWAPGPSDLYLSRNRPYSRGHYHEQMLSRRFQDDEPPHPGYEAGNPLWSSYSRRYGGFESDYSLWSPGDSRLPRSSSFGRFLSDRARRSPVFLDDYPMQFHYGSLPYSSLRDRPMQFPYGSLP</sequence>
<accession>A0ABD3A7X1</accession>
<evidence type="ECO:0000313" key="1">
    <source>
        <dbReference type="EMBL" id="KAL3525783.1"/>
    </source>
</evidence>
<reference evidence="1 2" key="1">
    <citation type="submission" date="2024-11" db="EMBL/GenBank/DDBJ databases">
        <title>A near-complete genome assembly of Cinchona calisaya.</title>
        <authorList>
            <person name="Lian D.C."/>
            <person name="Zhao X.W."/>
            <person name="Wei L."/>
        </authorList>
    </citation>
    <scope>NUCLEOTIDE SEQUENCE [LARGE SCALE GENOMIC DNA]</scope>
    <source>
        <tissue evidence="1">Nenye</tissue>
    </source>
</reference>
<comment type="caution">
    <text evidence="1">The sequence shown here is derived from an EMBL/GenBank/DDBJ whole genome shotgun (WGS) entry which is preliminary data.</text>
</comment>
<dbReference type="PANTHER" id="PTHR13316">
    <property type="entry name" value="ZINC FINGER, CCHC DOMAIN CONTAINING 8"/>
    <property type="match status" value="1"/>
</dbReference>